<dbReference type="PANTHER" id="PTHR24299:SF59">
    <property type="entry name" value="CYTOCHROME P450 SUPERFAMILY PROTEIN"/>
    <property type="match status" value="1"/>
</dbReference>
<dbReference type="Gene3D" id="1.10.630.10">
    <property type="entry name" value="Cytochrome P450"/>
    <property type="match status" value="1"/>
</dbReference>
<dbReference type="Pfam" id="PF00067">
    <property type="entry name" value="p450"/>
    <property type="match status" value="1"/>
</dbReference>
<dbReference type="Proteomes" id="UP001141552">
    <property type="component" value="Unassembled WGS sequence"/>
</dbReference>
<dbReference type="GO" id="GO:0020037">
    <property type="term" value="F:heme binding"/>
    <property type="evidence" value="ECO:0007669"/>
    <property type="project" value="InterPro"/>
</dbReference>
<protein>
    <submittedName>
        <fullName evidence="1">Uncharacterized protein</fullName>
    </submittedName>
</protein>
<dbReference type="GO" id="GO:0004497">
    <property type="term" value="F:monooxygenase activity"/>
    <property type="evidence" value="ECO:0007669"/>
    <property type="project" value="InterPro"/>
</dbReference>
<organism evidence="1 2">
    <name type="scientific">Turnera subulata</name>
    <dbReference type="NCBI Taxonomy" id="218843"/>
    <lineage>
        <taxon>Eukaryota</taxon>
        <taxon>Viridiplantae</taxon>
        <taxon>Streptophyta</taxon>
        <taxon>Embryophyta</taxon>
        <taxon>Tracheophyta</taxon>
        <taxon>Spermatophyta</taxon>
        <taxon>Magnoliopsida</taxon>
        <taxon>eudicotyledons</taxon>
        <taxon>Gunneridae</taxon>
        <taxon>Pentapetalae</taxon>
        <taxon>rosids</taxon>
        <taxon>fabids</taxon>
        <taxon>Malpighiales</taxon>
        <taxon>Passifloraceae</taxon>
        <taxon>Turnera</taxon>
    </lineage>
</organism>
<name>A0A9Q0F140_9ROSI</name>
<dbReference type="EMBL" id="JAKUCV010007516">
    <property type="protein sequence ID" value="KAJ4823121.1"/>
    <property type="molecule type" value="Genomic_DNA"/>
</dbReference>
<dbReference type="GO" id="GO:0016705">
    <property type="term" value="F:oxidoreductase activity, acting on paired donors, with incorporation or reduction of molecular oxygen"/>
    <property type="evidence" value="ECO:0007669"/>
    <property type="project" value="InterPro"/>
</dbReference>
<dbReference type="SUPFAM" id="SSF48264">
    <property type="entry name" value="Cytochrome P450"/>
    <property type="match status" value="1"/>
</dbReference>
<dbReference type="AlphaFoldDB" id="A0A9Q0F140"/>
<keyword evidence="2" id="KW-1185">Reference proteome</keyword>
<reference evidence="1" key="2">
    <citation type="journal article" date="2023" name="Plants (Basel)">
        <title>Annotation of the Turnera subulata (Passifloraceae) Draft Genome Reveals the S-Locus Evolved after the Divergence of Turneroideae from Passifloroideae in a Stepwise Manner.</title>
        <authorList>
            <person name="Henning P.M."/>
            <person name="Roalson E.H."/>
            <person name="Mir W."/>
            <person name="McCubbin A.G."/>
            <person name="Shore J.S."/>
        </authorList>
    </citation>
    <scope>NUCLEOTIDE SEQUENCE</scope>
    <source>
        <strain evidence="1">F60SS</strain>
    </source>
</reference>
<evidence type="ECO:0000313" key="1">
    <source>
        <dbReference type="EMBL" id="KAJ4823121.1"/>
    </source>
</evidence>
<proteinExistence type="predicted"/>
<dbReference type="PANTHER" id="PTHR24299">
    <property type="entry name" value="CYTOCHROME P450 FAMILY 1"/>
    <property type="match status" value="1"/>
</dbReference>
<accession>A0A9Q0F140</accession>
<dbReference type="GO" id="GO:0005506">
    <property type="term" value="F:iron ion binding"/>
    <property type="evidence" value="ECO:0007669"/>
    <property type="project" value="InterPro"/>
</dbReference>
<reference evidence="1" key="1">
    <citation type="submission" date="2022-02" db="EMBL/GenBank/DDBJ databases">
        <authorList>
            <person name="Henning P.M."/>
            <person name="McCubbin A.G."/>
            <person name="Shore J.S."/>
        </authorList>
    </citation>
    <scope>NUCLEOTIDE SEQUENCE</scope>
    <source>
        <strain evidence="1">F60SS</strain>
        <tissue evidence="1">Leaves</tissue>
    </source>
</reference>
<dbReference type="InterPro" id="IPR036396">
    <property type="entry name" value="Cyt_P450_sf"/>
</dbReference>
<sequence length="126" mass="14047">MEFVLEVALYVVLGLALFRSLHLLRASKAKLPPGPPRLPIIGNLLELGDKPHRSMARLAKVLGPLMTLKLGQVTTIAVSSPSLAREIVQKHDSLFSNKYLHDAARVLDHHEFGITWLPFGPLWRNL</sequence>
<evidence type="ECO:0000313" key="2">
    <source>
        <dbReference type="Proteomes" id="UP001141552"/>
    </source>
</evidence>
<dbReference type="InterPro" id="IPR001128">
    <property type="entry name" value="Cyt_P450"/>
</dbReference>
<comment type="caution">
    <text evidence="1">The sequence shown here is derived from an EMBL/GenBank/DDBJ whole genome shotgun (WGS) entry which is preliminary data.</text>
</comment>
<dbReference type="OrthoDB" id="852029at2759"/>
<gene>
    <name evidence="1" type="ORF">Tsubulata_001874</name>
</gene>